<name>A0A319CRP8_9EURO</name>
<keyword evidence="12" id="KW-1185">Reference proteome</keyword>
<dbReference type="STRING" id="1448315.A0A319CRP8"/>
<dbReference type="InterPro" id="IPR002013">
    <property type="entry name" value="SAC_dom"/>
</dbReference>
<dbReference type="VEuPathDB" id="FungiDB:BO82DRAFT_284204"/>
<evidence type="ECO:0000256" key="9">
    <source>
        <dbReference type="SAM" id="MobiDB-lite"/>
    </source>
</evidence>
<evidence type="ECO:0000256" key="3">
    <source>
        <dbReference type="ARBA" id="ARBA00009678"/>
    </source>
</evidence>
<dbReference type="PANTHER" id="PTHR11200:SF257">
    <property type="entry name" value="PHOSPHOINOSITIDE 5-PHOSPHATASE"/>
    <property type="match status" value="1"/>
</dbReference>
<dbReference type="InterPro" id="IPR046985">
    <property type="entry name" value="IP5"/>
</dbReference>
<dbReference type="AlphaFoldDB" id="A0A319CRP8"/>
<gene>
    <name evidence="11" type="ORF">BO82DRAFT_284204</name>
</gene>
<dbReference type="Gene3D" id="3.60.10.10">
    <property type="entry name" value="Endonuclease/exonuclease/phosphatase"/>
    <property type="match status" value="1"/>
</dbReference>
<evidence type="ECO:0000256" key="4">
    <source>
        <dbReference type="ARBA" id="ARBA00013044"/>
    </source>
</evidence>
<dbReference type="FunFam" id="3.60.10.10:FF:000029">
    <property type="entry name" value="Inositol polyphosphate 5-phosphatase"/>
    <property type="match status" value="1"/>
</dbReference>
<organism evidence="11 12">
    <name type="scientific">Aspergillus uvarum CBS 121591</name>
    <dbReference type="NCBI Taxonomy" id="1448315"/>
    <lineage>
        <taxon>Eukaryota</taxon>
        <taxon>Fungi</taxon>
        <taxon>Dikarya</taxon>
        <taxon>Ascomycota</taxon>
        <taxon>Pezizomycotina</taxon>
        <taxon>Eurotiomycetes</taxon>
        <taxon>Eurotiomycetidae</taxon>
        <taxon>Eurotiales</taxon>
        <taxon>Aspergillaceae</taxon>
        <taxon>Aspergillus</taxon>
        <taxon>Aspergillus subgen. Circumdati</taxon>
    </lineage>
</organism>
<feature type="compositionally biased region" description="Polar residues" evidence="9">
    <location>
        <begin position="1057"/>
        <end position="1090"/>
    </location>
</feature>
<dbReference type="EC" id="3.1.3.36" evidence="4"/>
<keyword evidence="6" id="KW-0963">Cytoplasm</keyword>
<dbReference type="RefSeq" id="XP_025491613.1">
    <property type="nucleotide sequence ID" value="XM_025631447.1"/>
</dbReference>
<dbReference type="SUPFAM" id="SSF56219">
    <property type="entry name" value="DNase I-like"/>
    <property type="match status" value="1"/>
</dbReference>
<dbReference type="Proteomes" id="UP000248340">
    <property type="component" value="Unassembled WGS sequence"/>
</dbReference>
<comment type="subcellular location">
    <subcellularLocation>
        <location evidence="1">Cytoplasm</location>
    </subcellularLocation>
</comment>
<proteinExistence type="inferred from homology"/>
<dbReference type="PROSITE" id="PS50275">
    <property type="entry name" value="SAC"/>
    <property type="match status" value="1"/>
</dbReference>
<dbReference type="GeneID" id="37134188"/>
<evidence type="ECO:0000313" key="11">
    <source>
        <dbReference type="EMBL" id="PYH81413.1"/>
    </source>
</evidence>
<sequence>MASLRIYTRNFPQRTVVLATSDYALLFKSESPSQRRRNGGTVPRCRVDLVPVSSIQFEDYQIQGKGFGTLGLIHLDEDVFVSVITGSSKAATVRPGESVFRIDKVEFFCLSHPRYEDRLYHDVDSSIPVEVTETEVEYEIRDTAIDVPFLALKKLLSDGSFYYSLDFNLTARLQDRSDKSATFDIDSLDEDMLWNAYLINPLLIFRKHLAPAEKNHLDSSRILTCVIRGFCGTLTIPSSVPIIPRGHTRLPSSLTIISRQSSRRAGTRFNSRGIDDDGHVANFVETETILWIAPHLTFSYVQLRGSVPTFWEQATGFIPGQQKIEITRSVEASQHAFHKHFKNLELKYGAIHVINLLSELRPGEVELSRRFRELIKGDRTSQETGLGALSDHSLLQITEFDFHAETRGPTGYGASNQIKPEIFHSLQGFAYFQEEESDLGTPDQNQKSLGNTVILQQEGAFRTNCLDCLDRTNLIQTIISAMALDAFLHKQGGTVGEDLQLRHSTLWADNGDALSKIYAGTGALKSSFTRHGKMSFAGALADARKTAARIYVNNFSDKARQQTIDILLGRLTGQIPVLLFDPVNDRVATELAQLSSNYSSTKSIRIWAGTFNLNGRHPGPSTDLRPWLLSGFTRQDDSPRIFAVGFQEIVTLSPQQIMSTDPTTRKVWEQNVQSCLNSEASSRKLPKYVLLRSGQLVGAALMVYVREDSLKYVKNVEGSVKKTGLSGMAGNKGGCAIRFDYSNTRICFVTAHLAAGFANYDERNKDYDTILRGLRFLKNRSIEDHDTIVWLGDFNYRIGLGSQLVRELALQGDYQKLYDNDQLNLQMLAGRAFHFYTEGPITFPPTYKYDIGNDHYDTSEKARIPAWCDRVLWKGSNLRQIHYSTANLQFSDHRPVWAVFTCMISIVNEEKKAHLQHKLYSKYRQSTRAVVASEPKNADANTGKLYHSGIATRTQESATSAAYDKWWLSHGESVRSQVVPPSNNLIWNIQRIPNPFSWDDNDWAQVSPSTAIENSALKPPLPPRMNLPEYERHRISYESKREHIATIEVPGEPYQDNPKSQKTSKTASWMMESNHTSPPLPVSTTQTLAGDNSRGPYNSGPHNIAERLVTHTVSELHALIFFGLPDILY</sequence>
<feature type="domain" description="SAC" evidence="10">
    <location>
        <begin position="152"/>
        <end position="520"/>
    </location>
</feature>
<dbReference type="Pfam" id="PF22669">
    <property type="entry name" value="Exo_endo_phos2"/>
    <property type="match status" value="1"/>
</dbReference>
<dbReference type="SMART" id="SM00128">
    <property type="entry name" value="IPPc"/>
    <property type="match status" value="1"/>
</dbReference>
<feature type="region of interest" description="Disordered" evidence="9">
    <location>
        <begin position="1049"/>
        <end position="1099"/>
    </location>
</feature>
<keyword evidence="8" id="KW-0653">Protein transport</keyword>
<dbReference type="GO" id="GO:0046856">
    <property type="term" value="P:phosphatidylinositol dephosphorylation"/>
    <property type="evidence" value="ECO:0007669"/>
    <property type="project" value="InterPro"/>
</dbReference>
<dbReference type="GO" id="GO:0015031">
    <property type="term" value="P:protein transport"/>
    <property type="evidence" value="ECO:0007669"/>
    <property type="project" value="UniProtKB-KW"/>
</dbReference>
<dbReference type="GO" id="GO:0004439">
    <property type="term" value="F:phosphatidylinositol-4,5-bisphosphate 5-phosphatase activity"/>
    <property type="evidence" value="ECO:0007669"/>
    <property type="project" value="UniProtKB-EC"/>
</dbReference>
<comment type="similarity">
    <text evidence="3">In the central section; belongs to the inositol 1,4,5-trisphosphate 5-phosphatase family.</text>
</comment>
<keyword evidence="5" id="KW-0813">Transport</keyword>
<evidence type="ECO:0000313" key="12">
    <source>
        <dbReference type="Proteomes" id="UP000248340"/>
    </source>
</evidence>
<comment type="similarity">
    <text evidence="2">Belongs to the synaptojanin family.</text>
</comment>
<evidence type="ECO:0000259" key="10">
    <source>
        <dbReference type="PROSITE" id="PS50275"/>
    </source>
</evidence>
<dbReference type="InterPro" id="IPR000300">
    <property type="entry name" value="IPPc"/>
</dbReference>
<dbReference type="PANTHER" id="PTHR11200">
    <property type="entry name" value="INOSITOL 5-PHOSPHATASE"/>
    <property type="match status" value="1"/>
</dbReference>
<dbReference type="GO" id="GO:0043813">
    <property type="term" value="F:phosphatidylinositol-3,5-bisphosphate 5-phosphatase activity"/>
    <property type="evidence" value="ECO:0007669"/>
    <property type="project" value="TreeGrafter"/>
</dbReference>
<evidence type="ECO:0000256" key="5">
    <source>
        <dbReference type="ARBA" id="ARBA00022448"/>
    </source>
</evidence>
<evidence type="ECO:0000256" key="2">
    <source>
        <dbReference type="ARBA" id="ARBA00008943"/>
    </source>
</evidence>
<reference evidence="11 12" key="1">
    <citation type="submission" date="2016-12" db="EMBL/GenBank/DDBJ databases">
        <title>The genomes of Aspergillus section Nigri reveals drivers in fungal speciation.</title>
        <authorList>
            <consortium name="DOE Joint Genome Institute"/>
            <person name="Vesth T.C."/>
            <person name="Nybo J."/>
            <person name="Theobald S."/>
            <person name="Brandl J."/>
            <person name="Frisvad J.C."/>
            <person name="Nielsen K.F."/>
            <person name="Lyhne E.K."/>
            <person name="Kogle M.E."/>
            <person name="Kuo A."/>
            <person name="Riley R."/>
            <person name="Clum A."/>
            <person name="Nolan M."/>
            <person name="Lipzen A."/>
            <person name="Salamov A."/>
            <person name="Henrissat B."/>
            <person name="Wiebenga A."/>
            <person name="De Vries R.P."/>
            <person name="Grigoriev I.V."/>
            <person name="Mortensen U.H."/>
            <person name="Andersen M.R."/>
            <person name="Baker S.E."/>
        </authorList>
    </citation>
    <scope>NUCLEOTIDE SEQUENCE [LARGE SCALE GENOMIC DNA]</scope>
    <source>
        <strain evidence="11 12">CBS 121591</strain>
    </source>
</reference>
<evidence type="ECO:0000256" key="7">
    <source>
        <dbReference type="ARBA" id="ARBA00022801"/>
    </source>
</evidence>
<evidence type="ECO:0000256" key="6">
    <source>
        <dbReference type="ARBA" id="ARBA00022490"/>
    </source>
</evidence>
<evidence type="ECO:0000256" key="8">
    <source>
        <dbReference type="ARBA" id="ARBA00022927"/>
    </source>
</evidence>
<evidence type="ECO:0000256" key="1">
    <source>
        <dbReference type="ARBA" id="ARBA00004496"/>
    </source>
</evidence>
<dbReference type="Pfam" id="PF02383">
    <property type="entry name" value="Syja_N"/>
    <property type="match status" value="1"/>
</dbReference>
<dbReference type="InterPro" id="IPR036691">
    <property type="entry name" value="Endo/exonu/phosph_ase_sf"/>
</dbReference>
<dbReference type="OrthoDB" id="405996at2759"/>
<dbReference type="EMBL" id="KZ821702">
    <property type="protein sequence ID" value="PYH81413.1"/>
    <property type="molecule type" value="Genomic_DNA"/>
</dbReference>
<protein>
    <recommendedName>
        <fullName evidence="4">phosphoinositide 5-phosphatase</fullName>
        <ecNumber evidence="4">3.1.3.36</ecNumber>
    </recommendedName>
</protein>
<dbReference type="GO" id="GO:0016020">
    <property type="term" value="C:membrane"/>
    <property type="evidence" value="ECO:0007669"/>
    <property type="project" value="TreeGrafter"/>
</dbReference>
<keyword evidence="7" id="KW-0378">Hydrolase</keyword>
<accession>A0A319CRP8</accession>
<dbReference type="GO" id="GO:0005737">
    <property type="term" value="C:cytoplasm"/>
    <property type="evidence" value="ECO:0007669"/>
    <property type="project" value="UniProtKB-SubCell"/>
</dbReference>